<dbReference type="AlphaFoldDB" id="A0A7R9LGI4"/>
<sequence>RFYQLRSKLPPGPNPWPIIGNILLFKRKDHWDVVLREVAKQYGPTFTFWLFNRPLVVVTDIETAREAFRKNDFAGRDMSYTARQFSNEKQSDIIFADYGHRWEALRRVAHSAVHKYSTNERLVSVATDSVDRTVKQMLEREGVGNGFDPKTYIYLMFLNILATSAFGISYDFEDREFKFIKYLLKDFPKQVGSRAFLWEFSSIIRFLDRKMVHKNDRLTKKFIDLIKNKFTKHYDDYNE</sequence>
<evidence type="ECO:0000256" key="6">
    <source>
        <dbReference type="ARBA" id="ARBA00023033"/>
    </source>
</evidence>
<dbReference type="OrthoDB" id="6499410at2759"/>
<evidence type="ECO:0000256" key="4">
    <source>
        <dbReference type="ARBA" id="ARBA00023002"/>
    </source>
</evidence>
<keyword evidence="2" id="KW-0349">Heme</keyword>
<evidence type="ECO:0000256" key="1">
    <source>
        <dbReference type="ARBA" id="ARBA00010617"/>
    </source>
</evidence>
<feature type="non-terminal residue" evidence="7">
    <location>
        <position position="239"/>
    </location>
</feature>
<evidence type="ECO:0000256" key="5">
    <source>
        <dbReference type="ARBA" id="ARBA00023004"/>
    </source>
</evidence>
<dbReference type="InterPro" id="IPR001128">
    <property type="entry name" value="Cyt_P450"/>
</dbReference>
<evidence type="ECO:0000256" key="2">
    <source>
        <dbReference type="ARBA" id="ARBA00022617"/>
    </source>
</evidence>
<dbReference type="GO" id="GO:0016705">
    <property type="term" value="F:oxidoreductase activity, acting on paired donors, with incorporation or reduction of molecular oxygen"/>
    <property type="evidence" value="ECO:0007669"/>
    <property type="project" value="InterPro"/>
</dbReference>
<keyword evidence="3" id="KW-0479">Metal-binding</keyword>
<dbReference type="PRINTS" id="PR00463">
    <property type="entry name" value="EP450I"/>
</dbReference>
<accession>A0A7R9LGI4</accession>
<dbReference type="EMBL" id="CAJPIZ010023620">
    <property type="protein sequence ID" value="CAG2118274.1"/>
    <property type="molecule type" value="Genomic_DNA"/>
</dbReference>
<keyword evidence="8" id="KW-1185">Reference proteome</keyword>
<evidence type="ECO:0008006" key="9">
    <source>
        <dbReference type="Google" id="ProtNLM"/>
    </source>
</evidence>
<feature type="non-terminal residue" evidence="7">
    <location>
        <position position="1"/>
    </location>
</feature>
<keyword evidence="4" id="KW-0560">Oxidoreductase</keyword>
<dbReference type="InterPro" id="IPR036396">
    <property type="entry name" value="Cyt_P450_sf"/>
</dbReference>
<evidence type="ECO:0000313" key="7">
    <source>
        <dbReference type="EMBL" id="CAD7640459.1"/>
    </source>
</evidence>
<dbReference type="Pfam" id="PF00067">
    <property type="entry name" value="p450"/>
    <property type="match status" value="1"/>
</dbReference>
<dbReference type="InterPro" id="IPR002401">
    <property type="entry name" value="Cyt_P450_E_grp-I"/>
</dbReference>
<dbReference type="PANTHER" id="PTHR24289">
    <property type="entry name" value="STEROID 17-ALPHA-HYDROXYLASE/17,20 LYASE"/>
    <property type="match status" value="1"/>
</dbReference>
<organism evidence="7">
    <name type="scientific">Medioppia subpectinata</name>
    <dbReference type="NCBI Taxonomy" id="1979941"/>
    <lineage>
        <taxon>Eukaryota</taxon>
        <taxon>Metazoa</taxon>
        <taxon>Ecdysozoa</taxon>
        <taxon>Arthropoda</taxon>
        <taxon>Chelicerata</taxon>
        <taxon>Arachnida</taxon>
        <taxon>Acari</taxon>
        <taxon>Acariformes</taxon>
        <taxon>Sarcoptiformes</taxon>
        <taxon>Oribatida</taxon>
        <taxon>Brachypylina</taxon>
        <taxon>Oppioidea</taxon>
        <taxon>Oppiidae</taxon>
        <taxon>Medioppia</taxon>
    </lineage>
</organism>
<dbReference type="Gene3D" id="1.10.630.10">
    <property type="entry name" value="Cytochrome P450"/>
    <property type="match status" value="1"/>
</dbReference>
<gene>
    <name evidence="7" type="ORF">OSB1V03_LOCUS18226</name>
</gene>
<evidence type="ECO:0000313" key="8">
    <source>
        <dbReference type="Proteomes" id="UP000759131"/>
    </source>
</evidence>
<dbReference type="SUPFAM" id="SSF48264">
    <property type="entry name" value="Cytochrome P450"/>
    <property type="match status" value="1"/>
</dbReference>
<evidence type="ECO:0000256" key="3">
    <source>
        <dbReference type="ARBA" id="ARBA00022723"/>
    </source>
</evidence>
<dbReference type="EMBL" id="OC878195">
    <property type="protein sequence ID" value="CAD7640459.1"/>
    <property type="molecule type" value="Genomic_DNA"/>
</dbReference>
<dbReference type="GO" id="GO:0004497">
    <property type="term" value="F:monooxygenase activity"/>
    <property type="evidence" value="ECO:0007669"/>
    <property type="project" value="UniProtKB-KW"/>
</dbReference>
<name>A0A7R9LGI4_9ACAR</name>
<dbReference type="PANTHER" id="PTHR24289:SF1">
    <property type="entry name" value="STEROID 17-ALPHA-HYDROXYLASE_17,20 LYASE"/>
    <property type="match status" value="1"/>
</dbReference>
<keyword evidence="6" id="KW-0503">Monooxygenase</keyword>
<proteinExistence type="inferred from homology"/>
<dbReference type="GO" id="GO:0020037">
    <property type="term" value="F:heme binding"/>
    <property type="evidence" value="ECO:0007669"/>
    <property type="project" value="InterPro"/>
</dbReference>
<keyword evidence="5" id="KW-0408">Iron</keyword>
<protein>
    <recommendedName>
        <fullName evidence="9">Cytochrome P450</fullName>
    </recommendedName>
</protein>
<dbReference type="Proteomes" id="UP000759131">
    <property type="component" value="Unassembled WGS sequence"/>
</dbReference>
<reference evidence="7" key="1">
    <citation type="submission" date="2020-11" db="EMBL/GenBank/DDBJ databases">
        <authorList>
            <person name="Tran Van P."/>
        </authorList>
    </citation>
    <scope>NUCLEOTIDE SEQUENCE</scope>
</reference>
<comment type="similarity">
    <text evidence="1">Belongs to the cytochrome P450 family.</text>
</comment>
<dbReference type="GO" id="GO:0005506">
    <property type="term" value="F:iron ion binding"/>
    <property type="evidence" value="ECO:0007669"/>
    <property type="project" value="InterPro"/>
</dbReference>